<dbReference type="PANTHER" id="PTHR23502">
    <property type="entry name" value="MAJOR FACILITATOR SUPERFAMILY"/>
    <property type="match status" value="1"/>
</dbReference>
<dbReference type="GO" id="GO:0005886">
    <property type="term" value="C:plasma membrane"/>
    <property type="evidence" value="ECO:0007669"/>
    <property type="project" value="TreeGrafter"/>
</dbReference>
<dbReference type="Gene3D" id="1.20.1250.20">
    <property type="entry name" value="MFS general substrate transporter like domains"/>
    <property type="match status" value="1"/>
</dbReference>
<accession>A0AAN7A7U8</accession>
<sequence>MAVGSSDQNGRPGPVAKPERPSSPGQEEFEVGSHTGTSIISTDEEAVIMDDVPGQGQIGISQRENILAPTHPTQLRSRRSSSFVRSNNPIIPRSQRRGLFGRFTIIPEVESPLEYKRGTKWTITAVVALAAAAAPMGSGIFLPALPELSRELNTTTTVTNLTVAMYMLAMSIFPLWWSSFSETLGRRTIYIISFAMFVVFSALSAVSVNISMLIVMRILGGGASASVQAVGAGTIADIWEPAERGRAMGIFYLGPLIGPLISPLTGGGLSGAFGWRSTMWFLTIYGGVMLLMIFFCLPETLANKKPAPTPASSPDLNTTPLTRVHTATKSIKSAGSTLKRFLWDPLTVLSYLRYPPVLVSVYSASVAFGALFVLNISIQSTFSTPPYNFSSIILGCLYLPPSMGYITASTIGGRWLDHIMKRQALRAGRFDDSVNPPKLIFLPEDRMGENMWLAASLYPLSLIAYGFTSGLGLKYIAVPAVATFCFGVGSMLVFGAVTTMLTEFMPQRSSSGVAVNNFVRNFVSCVGAVVAQPLIDVMGNRWLCLMVGLFAWITGNGAIWLLKRRGEKWRREMDEALGTTPKKIQNKNTQQRQGVNGVDGEVKTEERSDEESKQ</sequence>
<reference evidence="9" key="2">
    <citation type="submission" date="2023-05" db="EMBL/GenBank/DDBJ databases">
        <authorList>
            <consortium name="Lawrence Berkeley National Laboratory"/>
            <person name="Steindorff A."/>
            <person name="Hensen N."/>
            <person name="Bonometti L."/>
            <person name="Westerberg I."/>
            <person name="Brannstrom I.O."/>
            <person name="Guillou S."/>
            <person name="Cros-Aarteil S."/>
            <person name="Calhoun S."/>
            <person name="Haridas S."/>
            <person name="Kuo A."/>
            <person name="Mondo S."/>
            <person name="Pangilinan J."/>
            <person name="Riley R."/>
            <person name="Labutti K."/>
            <person name="Andreopoulos B."/>
            <person name="Lipzen A."/>
            <person name="Chen C."/>
            <person name="Yanf M."/>
            <person name="Daum C."/>
            <person name="Ng V."/>
            <person name="Clum A."/>
            <person name="Ohm R."/>
            <person name="Martin F."/>
            <person name="Silar P."/>
            <person name="Natvig D."/>
            <person name="Lalanne C."/>
            <person name="Gautier V."/>
            <person name="Ament-Velasquez S.L."/>
            <person name="Kruys A."/>
            <person name="Hutchinson M.I."/>
            <person name="Powell A.J."/>
            <person name="Barry K."/>
            <person name="Miller A.N."/>
            <person name="Grigoriev I.V."/>
            <person name="Debuchy R."/>
            <person name="Gladieux P."/>
            <person name="Thoren M.H."/>
            <person name="Johannesson H."/>
        </authorList>
    </citation>
    <scope>NUCLEOTIDE SEQUENCE</scope>
    <source>
        <strain evidence="9">CBS 892.96</strain>
    </source>
</reference>
<evidence type="ECO:0000313" key="9">
    <source>
        <dbReference type="EMBL" id="KAK4175597.1"/>
    </source>
</evidence>
<feature type="transmembrane region" description="Helical" evidence="7">
    <location>
        <begin position="357"/>
        <end position="378"/>
    </location>
</feature>
<keyword evidence="3 7" id="KW-0812">Transmembrane</keyword>
<feature type="transmembrane region" description="Helical" evidence="7">
    <location>
        <begin position="121"/>
        <end position="145"/>
    </location>
</feature>
<evidence type="ECO:0000256" key="3">
    <source>
        <dbReference type="ARBA" id="ARBA00022692"/>
    </source>
</evidence>
<protein>
    <submittedName>
        <fullName evidence="9">Dityrosine transporter</fullName>
    </submittedName>
</protein>
<dbReference type="SUPFAM" id="SSF103473">
    <property type="entry name" value="MFS general substrate transporter"/>
    <property type="match status" value="1"/>
</dbReference>
<feature type="transmembrane region" description="Helical" evidence="7">
    <location>
        <begin position="451"/>
        <end position="469"/>
    </location>
</feature>
<feature type="compositionally biased region" description="Polar residues" evidence="6">
    <location>
        <begin position="582"/>
        <end position="594"/>
    </location>
</feature>
<feature type="transmembrane region" description="Helical" evidence="7">
    <location>
        <begin position="541"/>
        <end position="562"/>
    </location>
</feature>
<organism evidence="9 10">
    <name type="scientific">Triangularia setosa</name>
    <dbReference type="NCBI Taxonomy" id="2587417"/>
    <lineage>
        <taxon>Eukaryota</taxon>
        <taxon>Fungi</taxon>
        <taxon>Dikarya</taxon>
        <taxon>Ascomycota</taxon>
        <taxon>Pezizomycotina</taxon>
        <taxon>Sordariomycetes</taxon>
        <taxon>Sordariomycetidae</taxon>
        <taxon>Sordariales</taxon>
        <taxon>Podosporaceae</taxon>
        <taxon>Triangularia</taxon>
    </lineage>
</organism>
<keyword evidence="2" id="KW-0813">Transport</keyword>
<dbReference type="AlphaFoldDB" id="A0AAN7A7U8"/>
<feature type="transmembrane region" description="Helical" evidence="7">
    <location>
        <begin position="475"/>
        <end position="497"/>
    </location>
</feature>
<proteinExistence type="predicted"/>
<evidence type="ECO:0000256" key="4">
    <source>
        <dbReference type="ARBA" id="ARBA00022989"/>
    </source>
</evidence>
<feature type="transmembrane region" description="Helical" evidence="7">
    <location>
        <begin position="279"/>
        <end position="297"/>
    </location>
</feature>
<reference evidence="9" key="1">
    <citation type="journal article" date="2023" name="Mol. Phylogenet. Evol.">
        <title>Genome-scale phylogeny and comparative genomics of the fungal order Sordariales.</title>
        <authorList>
            <person name="Hensen N."/>
            <person name="Bonometti L."/>
            <person name="Westerberg I."/>
            <person name="Brannstrom I.O."/>
            <person name="Guillou S."/>
            <person name="Cros-Aarteil S."/>
            <person name="Calhoun S."/>
            <person name="Haridas S."/>
            <person name="Kuo A."/>
            <person name="Mondo S."/>
            <person name="Pangilinan J."/>
            <person name="Riley R."/>
            <person name="LaButti K."/>
            <person name="Andreopoulos B."/>
            <person name="Lipzen A."/>
            <person name="Chen C."/>
            <person name="Yan M."/>
            <person name="Daum C."/>
            <person name="Ng V."/>
            <person name="Clum A."/>
            <person name="Steindorff A."/>
            <person name="Ohm R.A."/>
            <person name="Martin F."/>
            <person name="Silar P."/>
            <person name="Natvig D.O."/>
            <person name="Lalanne C."/>
            <person name="Gautier V."/>
            <person name="Ament-Velasquez S.L."/>
            <person name="Kruys A."/>
            <person name="Hutchinson M.I."/>
            <person name="Powell A.J."/>
            <person name="Barry K."/>
            <person name="Miller A.N."/>
            <person name="Grigoriev I.V."/>
            <person name="Debuchy R."/>
            <person name="Gladieux P."/>
            <person name="Hiltunen Thoren M."/>
            <person name="Johannesson H."/>
        </authorList>
    </citation>
    <scope>NUCLEOTIDE SEQUENCE</scope>
    <source>
        <strain evidence="9">CBS 892.96</strain>
    </source>
</reference>
<keyword evidence="4 7" id="KW-1133">Transmembrane helix</keyword>
<name>A0AAN7A7U8_9PEZI</name>
<comment type="caution">
    <text evidence="9">The sequence shown here is derived from an EMBL/GenBank/DDBJ whole genome shotgun (WGS) entry which is preliminary data.</text>
</comment>
<feature type="compositionally biased region" description="Basic and acidic residues" evidence="6">
    <location>
        <begin position="600"/>
        <end position="614"/>
    </location>
</feature>
<dbReference type="InterPro" id="IPR020846">
    <property type="entry name" value="MFS_dom"/>
</dbReference>
<feature type="transmembrane region" description="Helical" evidence="7">
    <location>
        <begin position="250"/>
        <end position="273"/>
    </location>
</feature>
<evidence type="ECO:0000256" key="7">
    <source>
        <dbReference type="SAM" id="Phobius"/>
    </source>
</evidence>
<dbReference type="EMBL" id="MU866228">
    <property type="protein sequence ID" value="KAK4175597.1"/>
    <property type="molecule type" value="Genomic_DNA"/>
</dbReference>
<dbReference type="PROSITE" id="PS50850">
    <property type="entry name" value="MFS"/>
    <property type="match status" value="1"/>
</dbReference>
<evidence type="ECO:0000256" key="2">
    <source>
        <dbReference type="ARBA" id="ARBA00022448"/>
    </source>
</evidence>
<dbReference type="InterPro" id="IPR036259">
    <property type="entry name" value="MFS_trans_sf"/>
</dbReference>
<feature type="region of interest" description="Disordered" evidence="6">
    <location>
        <begin position="575"/>
        <end position="614"/>
    </location>
</feature>
<feature type="transmembrane region" description="Helical" evidence="7">
    <location>
        <begin position="189"/>
        <end position="208"/>
    </location>
</feature>
<evidence type="ECO:0000313" key="10">
    <source>
        <dbReference type="Proteomes" id="UP001302321"/>
    </source>
</evidence>
<dbReference type="Pfam" id="PF07690">
    <property type="entry name" value="MFS_1"/>
    <property type="match status" value="1"/>
</dbReference>
<evidence type="ECO:0000256" key="5">
    <source>
        <dbReference type="ARBA" id="ARBA00023136"/>
    </source>
</evidence>
<dbReference type="InterPro" id="IPR011701">
    <property type="entry name" value="MFS"/>
</dbReference>
<dbReference type="Proteomes" id="UP001302321">
    <property type="component" value="Unassembled WGS sequence"/>
</dbReference>
<feature type="domain" description="Major facilitator superfamily (MFS) profile" evidence="8">
    <location>
        <begin position="123"/>
        <end position="566"/>
    </location>
</feature>
<comment type="subcellular location">
    <subcellularLocation>
        <location evidence="1">Membrane</location>
        <topology evidence="1">Multi-pass membrane protein</topology>
    </subcellularLocation>
</comment>
<keyword evidence="10" id="KW-1185">Reference proteome</keyword>
<dbReference type="FunFam" id="1.20.1250.20:FF:000172">
    <property type="entry name" value="MFS multidrug resistance transporter"/>
    <property type="match status" value="1"/>
</dbReference>
<feature type="transmembrane region" description="Helical" evidence="7">
    <location>
        <begin position="157"/>
        <end position="177"/>
    </location>
</feature>
<feature type="transmembrane region" description="Helical" evidence="7">
    <location>
        <begin position="390"/>
        <end position="416"/>
    </location>
</feature>
<evidence type="ECO:0000256" key="1">
    <source>
        <dbReference type="ARBA" id="ARBA00004141"/>
    </source>
</evidence>
<gene>
    <name evidence="9" type="ORF">QBC36DRAFT_21956</name>
</gene>
<dbReference type="GO" id="GO:0015203">
    <property type="term" value="F:polyamine transmembrane transporter activity"/>
    <property type="evidence" value="ECO:0007669"/>
    <property type="project" value="TreeGrafter"/>
</dbReference>
<evidence type="ECO:0000256" key="6">
    <source>
        <dbReference type="SAM" id="MobiDB-lite"/>
    </source>
</evidence>
<dbReference type="PANTHER" id="PTHR23502:SF5">
    <property type="entry name" value="QUINIDINE RESISTANCE PROTEIN 3"/>
    <property type="match status" value="1"/>
</dbReference>
<dbReference type="GO" id="GO:0010509">
    <property type="term" value="P:intracellular polyamine homeostasis"/>
    <property type="evidence" value="ECO:0007669"/>
    <property type="project" value="TreeGrafter"/>
</dbReference>
<feature type="region of interest" description="Disordered" evidence="6">
    <location>
        <begin position="1"/>
        <end position="33"/>
    </location>
</feature>
<keyword evidence="5 7" id="KW-0472">Membrane</keyword>
<evidence type="ECO:0000259" key="8">
    <source>
        <dbReference type="PROSITE" id="PS50850"/>
    </source>
</evidence>